<dbReference type="EMBL" id="BOMS01000066">
    <property type="protein sequence ID" value="GIE68504.1"/>
    <property type="molecule type" value="Genomic_DNA"/>
</dbReference>
<dbReference type="Proteomes" id="UP000624709">
    <property type="component" value="Unassembled WGS sequence"/>
</dbReference>
<proteinExistence type="predicted"/>
<evidence type="ECO:0000313" key="2">
    <source>
        <dbReference type="EMBL" id="GIE68504.1"/>
    </source>
</evidence>
<keyword evidence="1" id="KW-0812">Transmembrane</keyword>
<reference evidence="2 3" key="1">
    <citation type="submission" date="2021-01" db="EMBL/GenBank/DDBJ databases">
        <title>Whole genome shotgun sequence of Actinoplanes palleronii NBRC 14916.</title>
        <authorList>
            <person name="Komaki H."/>
            <person name="Tamura T."/>
        </authorList>
    </citation>
    <scope>NUCLEOTIDE SEQUENCE [LARGE SCALE GENOMIC DNA]</scope>
    <source>
        <strain evidence="2 3">NBRC 14916</strain>
    </source>
</reference>
<accession>A0ABQ4BCW9</accession>
<sequence length="161" mass="16910">MSDLIIIGYDDHDTAVRAYEQIIDLNKDHIVELTGLAVVNVDSEGKSHVDTPGHLVKTGAAGGALWGALFGILFLVPVAGAVVGGALGALFGKLGKAGINDSFRKRVHELLAPGKSAVVIMSAQRTEDKFLDALRPFGGEVLQTSLTHEQERELAAELGAA</sequence>
<comment type="caution">
    <text evidence="2">The sequence shown here is derived from an EMBL/GenBank/DDBJ whole genome shotgun (WGS) entry which is preliminary data.</text>
</comment>
<evidence type="ECO:0000313" key="3">
    <source>
        <dbReference type="Proteomes" id="UP000624709"/>
    </source>
</evidence>
<keyword evidence="1" id="KW-1133">Transmembrane helix</keyword>
<gene>
    <name evidence="2" type="ORF">Apa02nite_046120</name>
</gene>
<protein>
    <submittedName>
        <fullName evidence="2">Membrane protein</fullName>
    </submittedName>
</protein>
<dbReference type="RefSeq" id="WP_203826826.1">
    <property type="nucleotide sequence ID" value="NZ_BAAATY010000078.1"/>
</dbReference>
<name>A0ABQ4BCW9_9ACTN</name>
<feature type="transmembrane region" description="Helical" evidence="1">
    <location>
        <begin position="64"/>
        <end position="91"/>
    </location>
</feature>
<dbReference type="InterPro" id="IPR009200">
    <property type="entry name" value="DUF1269_membrane"/>
</dbReference>
<organism evidence="2 3">
    <name type="scientific">Actinoplanes palleronii</name>
    <dbReference type="NCBI Taxonomy" id="113570"/>
    <lineage>
        <taxon>Bacteria</taxon>
        <taxon>Bacillati</taxon>
        <taxon>Actinomycetota</taxon>
        <taxon>Actinomycetes</taxon>
        <taxon>Micromonosporales</taxon>
        <taxon>Micromonosporaceae</taxon>
        <taxon>Actinoplanes</taxon>
    </lineage>
</organism>
<dbReference type="Pfam" id="PF06897">
    <property type="entry name" value="DUF1269"/>
    <property type="match status" value="1"/>
</dbReference>
<keyword evidence="3" id="KW-1185">Reference proteome</keyword>
<evidence type="ECO:0000256" key="1">
    <source>
        <dbReference type="SAM" id="Phobius"/>
    </source>
</evidence>
<keyword evidence="1" id="KW-0472">Membrane</keyword>